<organism evidence="2 3">
    <name type="scientific">Spinactinospora alkalitolerans</name>
    <dbReference type="NCBI Taxonomy" id="687207"/>
    <lineage>
        <taxon>Bacteria</taxon>
        <taxon>Bacillati</taxon>
        <taxon>Actinomycetota</taxon>
        <taxon>Actinomycetes</taxon>
        <taxon>Streptosporangiales</taxon>
        <taxon>Nocardiopsidaceae</taxon>
        <taxon>Spinactinospora</taxon>
    </lineage>
</organism>
<gene>
    <name evidence="2" type="ORF">HDA32_001039</name>
</gene>
<dbReference type="EMBL" id="JACCCC010000001">
    <property type="protein sequence ID" value="NYE45919.1"/>
    <property type="molecule type" value="Genomic_DNA"/>
</dbReference>
<dbReference type="AlphaFoldDB" id="A0A852TPK0"/>
<dbReference type="RefSeq" id="WP_179642092.1">
    <property type="nucleotide sequence ID" value="NZ_BAAAYY010000024.1"/>
</dbReference>
<dbReference type="PROSITE" id="PS50042">
    <property type="entry name" value="CNMP_BINDING_3"/>
    <property type="match status" value="1"/>
</dbReference>
<name>A0A852TPK0_9ACTN</name>
<reference evidence="2 3" key="1">
    <citation type="submission" date="2020-07" db="EMBL/GenBank/DDBJ databases">
        <title>Sequencing the genomes of 1000 actinobacteria strains.</title>
        <authorList>
            <person name="Klenk H.-P."/>
        </authorList>
    </citation>
    <scope>NUCLEOTIDE SEQUENCE [LARGE SCALE GENOMIC DNA]</scope>
    <source>
        <strain evidence="2 3">CXB654</strain>
    </source>
</reference>
<keyword evidence="3" id="KW-1185">Reference proteome</keyword>
<dbReference type="InterPro" id="IPR000595">
    <property type="entry name" value="cNMP-bd_dom"/>
</dbReference>
<evidence type="ECO:0000313" key="2">
    <source>
        <dbReference type="EMBL" id="NYE45919.1"/>
    </source>
</evidence>
<sequence length="217" mass="23535">MQRCADCETPSVAEYLVEPGNEHVWVCRECDALWLEGHDRDGPSFMDLARYLAEVGREPWDLVLLRSDAPLSPLHEAWPALRALIGEGRLSALRVGALAAEARDVVGPWGPGVPPLNAAQVVPSEPGPVRMRLSGGVVTELVVEITGGRLELPGVLDGDTGPDFTVLSRANVESVLRQARAAVRPRPEGVTFDTGRFRGELDFEGERLRAVRVRACG</sequence>
<feature type="domain" description="Cyclic nucleotide-binding" evidence="1">
    <location>
        <begin position="155"/>
        <end position="217"/>
    </location>
</feature>
<proteinExistence type="predicted"/>
<protein>
    <recommendedName>
        <fullName evidence="1">Cyclic nucleotide-binding domain-containing protein</fullName>
    </recommendedName>
</protein>
<comment type="caution">
    <text evidence="2">The sequence shown here is derived from an EMBL/GenBank/DDBJ whole genome shotgun (WGS) entry which is preliminary data.</text>
</comment>
<accession>A0A852TPK0</accession>
<dbReference type="Proteomes" id="UP000589036">
    <property type="component" value="Unassembled WGS sequence"/>
</dbReference>
<evidence type="ECO:0000313" key="3">
    <source>
        <dbReference type="Proteomes" id="UP000589036"/>
    </source>
</evidence>
<evidence type="ECO:0000259" key="1">
    <source>
        <dbReference type="PROSITE" id="PS50042"/>
    </source>
</evidence>